<dbReference type="SMART" id="SM00387">
    <property type="entry name" value="HATPase_c"/>
    <property type="match status" value="1"/>
</dbReference>
<dbReference type="InterPro" id="IPR036097">
    <property type="entry name" value="HisK_dim/P_sf"/>
</dbReference>
<dbReference type="Pfam" id="PF17152">
    <property type="entry name" value="CHASE8"/>
    <property type="match status" value="1"/>
</dbReference>
<feature type="domain" description="Response regulatory" evidence="10">
    <location>
        <begin position="536"/>
        <end position="653"/>
    </location>
</feature>
<sequence length="658" mass="72529">MKLWTKLKALVCDWQISSKIVAICAVTSFVTISAISTISVYRNWLEFKESKLASLSTIADIMASNSQAALRFNDQHTANEHLRSLSYEPDVLQAALLDETGSLFARFNPDESATPPSIYPSDGIEWQPRSVVFTKSVYLANQKLGTLIIEVDTRPFRESVYQSIAAAIALLVGAMALSIFLASRMQRLIATPIKDLDIIAAEVRNSEEYTARAIKKYNDEVGSLVDSFNAMLDKISERDSSLREINANLENIVEQRTKDLRIQNYALQEAMEAANAASVAKSEFLATTSHELRTPLNPIIGYVEKIQREAPNGPHAQELGLIRQSAEQLLRLIEDILDFSRIENGTLRLTPEPVEIETLGSDIVTLLKPQATAKGLSLSYQFENKIKAYKTTPLVSIDEGRLRQVMLNLANNAIKFTHQGTVSLSATLHSFGDQTGKLRIQVDDTGIGIAQADQEKLFKPFSQIDASWTREYGGMGLGLAISQRIVETMGGEIYCQSEAGKGSQFTVTIPVPLETREQDAEESGEENSFALASAAKVLLVEDEAVNRELMDALLCSLGHDVEIAVNGAEAVRMAATQRYDFILLDISMPKMDGFEACRQIRALGNGNASTPVVAMTAHVTPEDKDRCYEAGMSDYLSKPVSFSKLKKALSNWLEKRPA</sequence>
<keyword evidence="4 7" id="KW-0597">Phosphoprotein</keyword>
<dbReference type="InterPro" id="IPR003661">
    <property type="entry name" value="HisK_dim/P_dom"/>
</dbReference>
<dbReference type="InterPro" id="IPR036890">
    <property type="entry name" value="HATPase_C_sf"/>
</dbReference>
<dbReference type="AlphaFoldDB" id="A0A934RY47"/>
<reference evidence="12" key="1">
    <citation type="submission" date="2021-01" db="EMBL/GenBank/DDBJ databases">
        <title>Modified the classification status of verrucomicrobia.</title>
        <authorList>
            <person name="Feng X."/>
        </authorList>
    </citation>
    <scope>NUCLEOTIDE SEQUENCE</scope>
    <source>
        <strain evidence="12">KCTC 13126</strain>
    </source>
</reference>
<dbReference type="CDD" id="cd17546">
    <property type="entry name" value="REC_hyHK_CKI1_RcsC-like"/>
    <property type="match status" value="1"/>
</dbReference>
<dbReference type="InterPro" id="IPR011006">
    <property type="entry name" value="CheY-like_superfamily"/>
</dbReference>
<dbReference type="SUPFAM" id="SSF52172">
    <property type="entry name" value="CheY-like"/>
    <property type="match status" value="1"/>
</dbReference>
<evidence type="ECO:0000259" key="11">
    <source>
        <dbReference type="PROSITE" id="PS50885"/>
    </source>
</evidence>
<feature type="domain" description="HAMP" evidence="11">
    <location>
        <begin position="187"/>
        <end position="240"/>
    </location>
</feature>
<evidence type="ECO:0000256" key="7">
    <source>
        <dbReference type="PROSITE-ProRule" id="PRU00169"/>
    </source>
</evidence>
<dbReference type="SUPFAM" id="SSF55874">
    <property type="entry name" value="ATPase domain of HSP90 chaperone/DNA topoisomerase II/histidine kinase"/>
    <property type="match status" value="1"/>
</dbReference>
<dbReference type="SUPFAM" id="SSF47384">
    <property type="entry name" value="Homodimeric domain of signal transducing histidine kinase"/>
    <property type="match status" value="1"/>
</dbReference>
<dbReference type="RefSeq" id="WP_200354225.1">
    <property type="nucleotide sequence ID" value="NZ_JAENIL010000005.1"/>
</dbReference>
<evidence type="ECO:0000256" key="5">
    <source>
        <dbReference type="ARBA" id="ARBA00022679"/>
    </source>
</evidence>
<dbReference type="InterPro" id="IPR033417">
    <property type="entry name" value="CHASE8"/>
</dbReference>
<keyword evidence="8" id="KW-1133">Transmembrane helix</keyword>
<keyword evidence="6" id="KW-0418">Kinase</keyword>
<name>A0A934RY47_9BACT</name>
<gene>
    <name evidence="12" type="ORF">JIN87_03960</name>
</gene>
<dbReference type="EMBL" id="JAENIL010000005">
    <property type="protein sequence ID" value="MBK1876009.1"/>
    <property type="molecule type" value="Genomic_DNA"/>
</dbReference>
<evidence type="ECO:0000256" key="2">
    <source>
        <dbReference type="ARBA" id="ARBA00004370"/>
    </source>
</evidence>
<evidence type="ECO:0000256" key="8">
    <source>
        <dbReference type="SAM" id="Phobius"/>
    </source>
</evidence>
<dbReference type="Gene3D" id="3.40.50.2300">
    <property type="match status" value="1"/>
</dbReference>
<dbReference type="InterPro" id="IPR003594">
    <property type="entry name" value="HATPase_dom"/>
</dbReference>
<dbReference type="SMART" id="SM00304">
    <property type="entry name" value="HAMP"/>
    <property type="match status" value="1"/>
</dbReference>
<evidence type="ECO:0000256" key="1">
    <source>
        <dbReference type="ARBA" id="ARBA00000085"/>
    </source>
</evidence>
<evidence type="ECO:0000256" key="3">
    <source>
        <dbReference type="ARBA" id="ARBA00012438"/>
    </source>
</evidence>
<dbReference type="FunFam" id="3.30.565.10:FF:000010">
    <property type="entry name" value="Sensor histidine kinase RcsC"/>
    <property type="match status" value="1"/>
</dbReference>
<dbReference type="CDD" id="cd16922">
    <property type="entry name" value="HATPase_EvgS-ArcB-TorS-like"/>
    <property type="match status" value="1"/>
</dbReference>
<feature type="domain" description="Histidine kinase" evidence="9">
    <location>
        <begin position="287"/>
        <end position="513"/>
    </location>
</feature>
<dbReference type="Pfam" id="PF00512">
    <property type="entry name" value="HisKA"/>
    <property type="match status" value="1"/>
</dbReference>
<evidence type="ECO:0000259" key="10">
    <source>
        <dbReference type="PROSITE" id="PS50110"/>
    </source>
</evidence>
<keyword evidence="5" id="KW-0808">Transferase</keyword>
<dbReference type="Pfam" id="PF02518">
    <property type="entry name" value="HATPase_c"/>
    <property type="match status" value="1"/>
</dbReference>
<dbReference type="SMART" id="SM00448">
    <property type="entry name" value="REC"/>
    <property type="match status" value="1"/>
</dbReference>
<dbReference type="PANTHER" id="PTHR45339:SF5">
    <property type="entry name" value="HISTIDINE KINASE"/>
    <property type="match status" value="1"/>
</dbReference>
<protein>
    <recommendedName>
        <fullName evidence="3">histidine kinase</fullName>
        <ecNumber evidence="3">2.7.13.3</ecNumber>
    </recommendedName>
</protein>
<evidence type="ECO:0000259" key="9">
    <source>
        <dbReference type="PROSITE" id="PS50109"/>
    </source>
</evidence>
<feature type="transmembrane region" description="Helical" evidence="8">
    <location>
        <begin position="20"/>
        <end position="41"/>
    </location>
</feature>
<comment type="subcellular location">
    <subcellularLocation>
        <location evidence="2">Membrane</location>
    </subcellularLocation>
</comment>
<dbReference type="InterPro" id="IPR003660">
    <property type="entry name" value="HAMP_dom"/>
</dbReference>
<dbReference type="InterPro" id="IPR001789">
    <property type="entry name" value="Sig_transdc_resp-reg_receiver"/>
</dbReference>
<dbReference type="GO" id="GO:0016020">
    <property type="term" value="C:membrane"/>
    <property type="evidence" value="ECO:0007669"/>
    <property type="project" value="UniProtKB-SubCell"/>
</dbReference>
<accession>A0A934RY47</accession>
<feature type="modified residue" description="4-aspartylphosphate" evidence="7">
    <location>
        <position position="585"/>
    </location>
</feature>
<evidence type="ECO:0000256" key="6">
    <source>
        <dbReference type="ARBA" id="ARBA00022777"/>
    </source>
</evidence>
<dbReference type="GO" id="GO:0000155">
    <property type="term" value="F:phosphorelay sensor kinase activity"/>
    <property type="evidence" value="ECO:0007669"/>
    <property type="project" value="InterPro"/>
</dbReference>
<dbReference type="CDD" id="cd06225">
    <property type="entry name" value="HAMP"/>
    <property type="match status" value="1"/>
</dbReference>
<dbReference type="Pfam" id="PF00072">
    <property type="entry name" value="Response_reg"/>
    <property type="match status" value="1"/>
</dbReference>
<dbReference type="PANTHER" id="PTHR45339">
    <property type="entry name" value="HYBRID SIGNAL TRANSDUCTION HISTIDINE KINASE J"/>
    <property type="match status" value="1"/>
</dbReference>
<comment type="catalytic activity">
    <reaction evidence="1">
        <text>ATP + protein L-histidine = ADP + protein N-phospho-L-histidine.</text>
        <dbReference type="EC" id="2.7.13.3"/>
    </reaction>
</comment>
<feature type="transmembrane region" description="Helical" evidence="8">
    <location>
        <begin position="164"/>
        <end position="182"/>
    </location>
</feature>
<dbReference type="Proteomes" id="UP000617628">
    <property type="component" value="Unassembled WGS sequence"/>
</dbReference>
<dbReference type="InterPro" id="IPR005467">
    <property type="entry name" value="His_kinase_dom"/>
</dbReference>
<dbReference type="PROSITE" id="PS50109">
    <property type="entry name" value="HIS_KIN"/>
    <property type="match status" value="1"/>
</dbReference>
<dbReference type="PROSITE" id="PS50110">
    <property type="entry name" value="RESPONSE_REGULATORY"/>
    <property type="match status" value="1"/>
</dbReference>
<dbReference type="SMART" id="SM00388">
    <property type="entry name" value="HisKA"/>
    <property type="match status" value="1"/>
</dbReference>
<dbReference type="PROSITE" id="PS50885">
    <property type="entry name" value="HAMP"/>
    <property type="match status" value="1"/>
</dbReference>
<dbReference type="Gene3D" id="1.10.287.130">
    <property type="match status" value="1"/>
</dbReference>
<dbReference type="Gene3D" id="3.30.565.10">
    <property type="entry name" value="Histidine kinase-like ATPase, C-terminal domain"/>
    <property type="match status" value="1"/>
</dbReference>
<keyword evidence="8" id="KW-0812">Transmembrane</keyword>
<comment type="caution">
    <text evidence="12">The sequence shown here is derived from an EMBL/GenBank/DDBJ whole genome shotgun (WGS) entry which is preliminary data.</text>
</comment>
<dbReference type="EC" id="2.7.13.3" evidence="3"/>
<organism evidence="12 13">
    <name type="scientific">Pelagicoccus mobilis</name>
    <dbReference type="NCBI Taxonomy" id="415221"/>
    <lineage>
        <taxon>Bacteria</taxon>
        <taxon>Pseudomonadati</taxon>
        <taxon>Verrucomicrobiota</taxon>
        <taxon>Opitutia</taxon>
        <taxon>Puniceicoccales</taxon>
        <taxon>Pelagicoccaceae</taxon>
        <taxon>Pelagicoccus</taxon>
    </lineage>
</organism>
<proteinExistence type="predicted"/>
<dbReference type="CDD" id="cd00082">
    <property type="entry name" value="HisKA"/>
    <property type="match status" value="1"/>
</dbReference>
<evidence type="ECO:0000313" key="13">
    <source>
        <dbReference type="Proteomes" id="UP000617628"/>
    </source>
</evidence>
<keyword evidence="13" id="KW-1185">Reference proteome</keyword>
<dbReference type="Gene3D" id="6.10.340.10">
    <property type="match status" value="1"/>
</dbReference>
<evidence type="ECO:0000256" key="4">
    <source>
        <dbReference type="ARBA" id="ARBA00022553"/>
    </source>
</evidence>
<dbReference type="InterPro" id="IPR004358">
    <property type="entry name" value="Sig_transdc_His_kin-like_C"/>
</dbReference>
<evidence type="ECO:0000313" key="12">
    <source>
        <dbReference type="EMBL" id="MBK1876009.1"/>
    </source>
</evidence>
<dbReference type="PRINTS" id="PR00344">
    <property type="entry name" value="BCTRLSENSOR"/>
</dbReference>
<keyword evidence="8" id="KW-0472">Membrane</keyword>